<dbReference type="InterPro" id="IPR039538">
    <property type="entry name" value="BetI_C"/>
</dbReference>
<dbReference type="Pfam" id="PF00440">
    <property type="entry name" value="TetR_N"/>
    <property type="match status" value="1"/>
</dbReference>
<dbReference type="AlphaFoldDB" id="A0A7W5Y8W4"/>
<gene>
    <name evidence="7" type="ORF">FHR33_004821</name>
</gene>
<feature type="domain" description="HTH tetR-type" evidence="6">
    <location>
        <begin position="2"/>
        <end position="62"/>
    </location>
</feature>
<dbReference type="SUPFAM" id="SSF48498">
    <property type="entry name" value="Tetracyclin repressor-like, C-terminal domain"/>
    <property type="match status" value="1"/>
</dbReference>
<evidence type="ECO:0000256" key="1">
    <source>
        <dbReference type="ARBA" id="ARBA00022491"/>
    </source>
</evidence>
<dbReference type="GO" id="GO:0003700">
    <property type="term" value="F:DNA-binding transcription factor activity"/>
    <property type="evidence" value="ECO:0007669"/>
    <property type="project" value="TreeGrafter"/>
</dbReference>
<dbReference type="InterPro" id="IPR001647">
    <property type="entry name" value="HTH_TetR"/>
</dbReference>
<comment type="caution">
    <text evidence="7">The sequence shown here is derived from an EMBL/GenBank/DDBJ whole genome shotgun (WGS) entry which is preliminary data.</text>
</comment>
<reference evidence="7 8" key="1">
    <citation type="submission" date="2020-08" db="EMBL/GenBank/DDBJ databases">
        <title>Sequencing the genomes of 1000 actinobacteria strains.</title>
        <authorList>
            <person name="Klenk H.-P."/>
        </authorList>
    </citation>
    <scope>NUCLEOTIDE SEQUENCE [LARGE SCALE GENOMIC DNA]</scope>
    <source>
        <strain evidence="7 8">DSM 44320</strain>
    </source>
</reference>
<dbReference type="PANTHER" id="PTHR30055">
    <property type="entry name" value="HTH-TYPE TRANSCRIPTIONAL REGULATOR RUTR"/>
    <property type="match status" value="1"/>
</dbReference>
<evidence type="ECO:0000259" key="6">
    <source>
        <dbReference type="PROSITE" id="PS50977"/>
    </source>
</evidence>
<dbReference type="PANTHER" id="PTHR30055:SF219">
    <property type="entry name" value="TRANSCRIPTIONAL REGULATORY PROTEIN"/>
    <property type="match status" value="1"/>
</dbReference>
<dbReference type="InterPro" id="IPR009057">
    <property type="entry name" value="Homeodomain-like_sf"/>
</dbReference>
<dbReference type="InterPro" id="IPR050109">
    <property type="entry name" value="HTH-type_TetR-like_transc_reg"/>
</dbReference>
<dbReference type="InterPro" id="IPR036271">
    <property type="entry name" value="Tet_transcr_reg_TetR-rel_C_sf"/>
</dbReference>
<dbReference type="RefSeq" id="WP_183651578.1">
    <property type="nucleotide sequence ID" value="NZ_BAAAXX010000098.1"/>
</dbReference>
<keyword evidence="3 5" id="KW-0238">DNA-binding</keyword>
<dbReference type="SUPFAM" id="SSF46689">
    <property type="entry name" value="Homeodomain-like"/>
    <property type="match status" value="1"/>
</dbReference>
<dbReference type="Gene3D" id="1.10.357.10">
    <property type="entry name" value="Tetracycline Repressor, domain 2"/>
    <property type="match status" value="1"/>
</dbReference>
<evidence type="ECO:0000256" key="3">
    <source>
        <dbReference type="ARBA" id="ARBA00023125"/>
    </source>
</evidence>
<accession>A0A7W5Y8W4</accession>
<dbReference type="Proteomes" id="UP000579945">
    <property type="component" value="Unassembled WGS sequence"/>
</dbReference>
<dbReference type="Pfam" id="PF13977">
    <property type="entry name" value="TetR_C_6"/>
    <property type="match status" value="1"/>
</dbReference>
<evidence type="ECO:0000256" key="5">
    <source>
        <dbReference type="PROSITE-ProRule" id="PRU00335"/>
    </source>
</evidence>
<feature type="DNA-binding region" description="H-T-H motif" evidence="5">
    <location>
        <begin position="25"/>
        <end position="44"/>
    </location>
</feature>
<keyword evidence="1" id="KW-0678">Repressor</keyword>
<dbReference type="EMBL" id="JACIBV010000001">
    <property type="protein sequence ID" value="MBB3728961.1"/>
    <property type="molecule type" value="Genomic_DNA"/>
</dbReference>
<evidence type="ECO:0000313" key="8">
    <source>
        <dbReference type="Proteomes" id="UP000579945"/>
    </source>
</evidence>
<dbReference type="GO" id="GO:0000976">
    <property type="term" value="F:transcription cis-regulatory region binding"/>
    <property type="evidence" value="ECO:0007669"/>
    <property type="project" value="TreeGrafter"/>
</dbReference>
<evidence type="ECO:0000256" key="2">
    <source>
        <dbReference type="ARBA" id="ARBA00023015"/>
    </source>
</evidence>
<dbReference type="PRINTS" id="PR00455">
    <property type="entry name" value="HTHTETR"/>
</dbReference>
<keyword evidence="8" id="KW-1185">Reference proteome</keyword>
<keyword evidence="4" id="KW-0804">Transcription</keyword>
<evidence type="ECO:0000313" key="7">
    <source>
        <dbReference type="EMBL" id="MBB3728961.1"/>
    </source>
</evidence>
<name>A0A7W5Y8W4_9ACTN</name>
<evidence type="ECO:0000256" key="4">
    <source>
        <dbReference type="ARBA" id="ARBA00023163"/>
    </source>
</evidence>
<protein>
    <submittedName>
        <fullName evidence="7">AcrR family transcriptional regulator</fullName>
    </submittedName>
</protein>
<dbReference type="GeneID" id="95391167"/>
<organism evidence="7 8">
    <name type="scientific">Nonomuraea dietziae</name>
    <dbReference type="NCBI Taxonomy" id="65515"/>
    <lineage>
        <taxon>Bacteria</taxon>
        <taxon>Bacillati</taxon>
        <taxon>Actinomycetota</taxon>
        <taxon>Actinomycetes</taxon>
        <taxon>Streptosporangiales</taxon>
        <taxon>Streptosporangiaceae</taxon>
        <taxon>Nonomuraea</taxon>
    </lineage>
</organism>
<proteinExistence type="predicted"/>
<sequence>MGGNREDLLKGAKRCLVEKGYTRTTARDIANASGVSLAGIGYHFGSKEALLNEALFESMKEWGDSLEIALKGDLDPEASPMERFEAAWKRVIDTFEQLRPLWATQFEILGQIDHLPEMREHLAAGVRAARLGLAEIFSEIDPEAEPERARVLGSFYQAMLTGLLAQWLLDPATAPSAQDVTEAMRLLNSASA</sequence>
<dbReference type="PROSITE" id="PS50977">
    <property type="entry name" value="HTH_TETR_2"/>
    <property type="match status" value="1"/>
</dbReference>
<keyword evidence="2" id="KW-0805">Transcription regulation</keyword>